<keyword evidence="1" id="KW-0812">Transmembrane</keyword>
<dbReference type="EMBL" id="JACDUU010000001">
    <property type="protein sequence ID" value="MBA2870382.1"/>
    <property type="molecule type" value="Genomic_DNA"/>
</dbReference>
<dbReference type="PANTHER" id="PTHR43155:SF2">
    <property type="entry name" value="CYCLIC DI-GMP PHOSPHODIESTERASE PA4108"/>
    <property type="match status" value="1"/>
</dbReference>
<feature type="domain" description="HD-GYP" evidence="2">
    <location>
        <begin position="189"/>
        <end position="379"/>
    </location>
</feature>
<organism evidence="3 4">
    <name type="scientific">[Anoxybacillus] calidus</name>
    <dbReference type="NCBI Taxonomy" id="575178"/>
    <lineage>
        <taxon>Bacteria</taxon>
        <taxon>Bacillati</taxon>
        <taxon>Bacillota</taxon>
        <taxon>Bacilli</taxon>
        <taxon>Bacillales</taxon>
        <taxon>Anoxybacillaceae</taxon>
        <taxon>Paranoxybacillus</taxon>
    </lineage>
</organism>
<dbReference type="InterPro" id="IPR003607">
    <property type="entry name" value="HD/PDEase_dom"/>
</dbReference>
<dbReference type="InterPro" id="IPR036890">
    <property type="entry name" value="HATPase_C_sf"/>
</dbReference>
<dbReference type="InterPro" id="IPR003594">
    <property type="entry name" value="HATPase_dom"/>
</dbReference>
<dbReference type="PROSITE" id="PS51832">
    <property type="entry name" value="HD_GYP"/>
    <property type="match status" value="1"/>
</dbReference>
<dbReference type="Proteomes" id="UP000580891">
    <property type="component" value="Unassembled WGS sequence"/>
</dbReference>
<keyword evidence="1" id="KW-0472">Membrane</keyword>
<dbReference type="SUPFAM" id="SSF55874">
    <property type="entry name" value="ATPase domain of HSP90 chaperone/DNA topoisomerase II/histidine kinase"/>
    <property type="match status" value="1"/>
</dbReference>
<dbReference type="AlphaFoldDB" id="A0A7V9YXQ9"/>
<dbReference type="Pfam" id="PF13581">
    <property type="entry name" value="HATPase_c_2"/>
    <property type="match status" value="1"/>
</dbReference>
<proteinExistence type="predicted"/>
<evidence type="ECO:0000256" key="1">
    <source>
        <dbReference type="SAM" id="Phobius"/>
    </source>
</evidence>
<protein>
    <submittedName>
        <fullName evidence="3">Anti-sigma regulatory factor (Ser/Thr protein kinase)</fullName>
    </submittedName>
</protein>
<evidence type="ECO:0000313" key="4">
    <source>
        <dbReference type="Proteomes" id="UP000580891"/>
    </source>
</evidence>
<sequence>MEVLIIILFIFFLDFFPIKLPSGDEYNIGFLGFQYLLFEGDWKTCILAFCVSILAYNLRIKSFLLRQINWFRYFASVGMYSICGFATSVIIDITKEMPLFVRIFFAISTFELTNQLILSGIFRTVMSVPFFHNFKAKLQEFIVPILVGMVVLPKLLMTNSVQQLVIEVLYASFFLVIIIFFSKKYIEQTFLRQDMSRKIVRLLENRIAPRITGHGMRAGAICESLLETFEYPKHRRLDLVQMAIMHDIGKSFLPSYVFEKRGALTLSEEREYKSHCEKGAEIIKTIYPKGPFADWVLYHHERWDGKGFPQGLKGTDIPLESRILAICNQLDHLMMSHQDDVTVYRLLQELAGTVLDPGLVQKIGLSLISEIRATVGFEEAASEEEERITRDMSPNMEGKQYVGQSALLRYTDRLINDTNLQLPEEKISQLARFAKESGQKFHEFIELPDKTYEVYFSSYGEEVFIFVHDLTPMLEFKKKTMLRILKSYQDVIRTLSNNKIHLCMQEQELFDHLGDYIDSMRIHNVNDVPRSRAFVSRYISNYPITRSKMEVLLAVSEATTNLVKHATEGEISLFFKNNVFQVLITDKGSGIPLHELPKTILVSGYSSKRSLGKGFSLMSTLSERVAVYTSSEGTKILLEFACQSNIHRDPKEENNSNVIHTLTS</sequence>
<comment type="caution">
    <text evidence="3">The sequence shown here is derived from an EMBL/GenBank/DDBJ whole genome shotgun (WGS) entry which is preliminary data.</text>
</comment>
<dbReference type="PANTHER" id="PTHR43155">
    <property type="entry name" value="CYCLIC DI-GMP PHOSPHODIESTERASE PA4108-RELATED"/>
    <property type="match status" value="1"/>
</dbReference>
<dbReference type="Pfam" id="PF13487">
    <property type="entry name" value="HD_5"/>
    <property type="match status" value="1"/>
</dbReference>
<feature type="transmembrane region" description="Helical" evidence="1">
    <location>
        <begin position="103"/>
        <end position="126"/>
    </location>
</feature>
<name>A0A7V9YXQ9_9BACL</name>
<dbReference type="Gene3D" id="1.10.3210.10">
    <property type="entry name" value="Hypothetical protein af1432"/>
    <property type="match status" value="1"/>
</dbReference>
<gene>
    <name evidence="3" type="ORF">HNQ85_000640</name>
</gene>
<dbReference type="SUPFAM" id="SSF109604">
    <property type="entry name" value="HD-domain/PDEase-like"/>
    <property type="match status" value="1"/>
</dbReference>
<dbReference type="InterPro" id="IPR037522">
    <property type="entry name" value="HD_GYP_dom"/>
</dbReference>
<dbReference type="CDD" id="cd00077">
    <property type="entry name" value="HDc"/>
    <property type="match status" value="1"/>
</dbReference>
<dbReference type="RefSeq" id="WP_181536099.1">
    <property type="nucleotide sequence ID" value="NZ_JACDUU010000001.1"/>
</dbReference>
<evidence type="ECO:0000259" key="2">
    <source>
        <dbReference type="PROSITE" id="PS51832"/>
    </source>
</evidence>
<reference evidence="3 4" key="1">
    <citation type="submission" date="2020-07" db="EMBL/GenBank/DDBJ databases">
        <title>Genomic Encyclopedia of Type Strains, Phase IV (KMG-IV): sequencing the most valuable type-strain genomes for metagenomic binning, comparative biology and taxonomic classification.</title>
        <authorList>
            <person name="Goeker M."/>
        </authorList>
    </citation>
    <scope>NUCLEOTIDE SEQUENCE [LARGE SCALE GENOMIC DNA]</scope>
    <source>
        <strain evidence="3 4">DSM 25220</strain>
    </source>
</reference>
<dbReference type="Gene3D" id="3.30.565.10">
    <property type="entry name" value="Histidine kinase-like ATPase, C-terminal domain"/>
    <property type="match status" value="1"/>
</dbReference>
<feature type="transmembrane region" description="Helical" evidence="1">
    <location>
        <begin position="168"/>
        <end position="186"/>
    </location>
</feature>
<dbReference type="CDD" id="cd16936">
    <property type="entry name" value="HATPase_RsbW-like"/>
    <property type="match status" value="1"/>
</dbReference>
<feature type="transmembrane region" description="Helical" evidence="1">
    <location>
        <begin position="70"/>
        <end position="91"/>
    </location>
</feature>
<keyword evidence="4" id="KW-1185">Reference proteome</keyword>
<accession>A0A7V9YXQ9</accession>
<feature type="transmembrane region" description="Helical" evidence="1">
    <location>
        <begin position="41"/>
        <end position="58"/>
    </location>
</feature>
<evidence type="ECO:0000313" key="3">
    <source>
        <dbReference type="EMBL" id="MBA2870382.1"/>
    </source>
</evidence>
<keyword evidence="1" id="KW-1133">Transmembrane helix</keyword>